<dbReference type="InterPro" id="IPR010261">
    <property type="entry name" value="Tir_chaperone"/>
</dbReference>
<dbReference type="AlphaFoldDB" id="A0A261TLK3"/>
<comment type="caution">
    <text evidence="1">The sequence shown here is derived from an EMBL/GenBank/DDBJ whole genome shotgun (WGS) entry which is preliminary data.</text>
</comment>
<dbReference type="Pfam" id="PF05932">
    <property type="entry name" value="CesT"/>
    <property type="match status" value="1"/>
</dbReference>
<dbReference type="GO" id="GO:0030254">
    <property type="term" value="P:protein secretion by the type III secretion system"/>
    <property type="evidence" value="ECO:0007669"/>
    <property type="project" value="InterPro"/>
</dbReference>
<proteinExistence type="predicted"/>
<gene>
    <name evidence="1" type="ORF">CAL20_21970</name>
</gene>
<dbReference type="EMBL" id="NEVQ01000022">
    <property type="protein sequence ID" value="OZI50524.1"/>
    <property type="molecule type" value="Genomic_DNA"/>
</dbReference>
<organism evidence="1 2">
    <name type="scientific">Bordetella genomosp. 4</name>
    <dbReference type="NCBI Taxonomy" id="463044"/>
    <lineage>
        <taxon>Bacteria</taxon>
        <taxon>Pseudomonadati</taxon>
        <taxon>Pseudomonadota</taxon>
        <taxon>Betaproteobacteria</taxon>
        <taxon>Burkholderiales</taxon>
        <taxon>Alcaligenaceae</taxon>
        <taxon>Bordetella</taxon>
    </lineage>
</organism>
<reference evidence="1 2" key="1">
    <citation type="submission" date="2017-05" db="EMBL/GenBank/DDBJ databases">
        <title>Complete and WGS of Bordetella genogroups.</title>
        <authorList>
            <person name="Spilker T."/>
            <person name="LiPuma J."/>
        </authorList>
    </citation>
    <scope>NUCLEOTIDE SEQUENCE [LARGE SCALE GENOMIC DNA]</scope>
    <source>
        <strain evidence="1 2">AU9919</strain>
    </source>
</reference>
<name>A0A261TLK3_9BORD</name>
<keyword evidence="2" id="KW-1185">Reference proteome</keyword>
<evidence type="ECO:0008006" key="3">
    <source>
        <dbReference type="Google" id="ProtNLM"/>
    </source>
</evidence>
<dbReference type="Gene3D" id="3.30.1460.10">
    <property type="match status" value="1"/>
</dbReference>
<dbReference type="CDD" id="cd16364">
    <property type="entry name" value="T3SC_I-like"/>
    <property type="match status" value="1"/>
</dbReference>
<accession>A0A261TLK3</accession>
<dbReference type="SUPFAM" id="SSF69635">
    <property type="entry name" value="Type III secretory system chaperone-like"/>
    <property type="match status" value="1"/>
</dbReference>
<evidence type="ECO:0000313" key="2">
    <source>
        <dbReference type="Proteomes" id="UP000216885"/>
    </source>
</evidence>
<dbReference type="RefSeq" id="WP_094839016.1">
    <property type="nucleotide sequence ID" value="NZ_NEVQ01000022.1"/>
</dbReference>
<evidence type="ECO:0000313" key="1">
    <source>
        <dbReference type="EMBL" id="OZI50524.1"/>
    </source>
</evidence>
<protein>
    <recommendedName>
        <fullName evidence="3">Type III secretion system chaperone</fullName>
    </recommendedName>
</protein>
<dbReference type="Proteomes" id="UP000216885">
    <property type="component" value="Unassembled WGS sequence"/>
</dbReference>
<sequence>MSTDSVARLRDWGSSLEQALGIPIVIDQNGMLALTTKGGNVFSVAPAPVPMGLIFTGILGMADETVPASTLRALLMVNMATSLSGMASVGVAPVTHEILLKLTWMPNETSWTEPAFTGVLIAFAEHVDALAAAVRDGELEPILALASVADPSVVASATNPTDVA</sequence>